<keyword evidence="2" id="KW-1185">Reference proteome</keyword>
<feature type="non-terminal residue" evidence="1">
    <location>
        <position position="624"/>
    </location>
</feature>
<organism evidence="1 2">
    <name type="scientific">Clostridium grantii DSM 8605</name>
    <dbReference type="NCBI Taxonomy" id="1121316"/>
    <lineage>
        <taxon>Bacteria</taxon>
        <taxon>Bacillati</taxon>
        <taxon>Bacillota</taxon>
        <taxon>Clostridia</taxon>
        <taxon>Eubacteriales</taxon>
        <taxon>Clostridiaceae</taxon>
        <taxon>Clostridium</taxon>
    </lineage>
</organism>
<dbReference type="InterPro" id="IPR050708">
    <property type="entry name" value="T6SS_VgrG/RHS"/>
</dbReference>
<dbReference type="AlphaFoldDB" id="A0A1M5XUC2"/>
<sequence length="624" mass="70034">MYAGFLKLDNSWQWEKITFNQDSNDWQFVSDRVIAKEAYKAMRVYFSYYRNENVAYFDGLQLYKEEFGQSYQYDDNGNVTSVSDLAEENSQFEYNSSNDLIKATSAKGNKFNYNYDSNHNLLNATSAENVVYSFTYDSKGNPLTSKIGSDSLFIKSTATYTTSKNYIDTLTDSSGNTVNYNYNETKGTLDSVVDAKGKTTSYAYDSNLDRLNSVSKTVDGQVITNSYGYEKDRIKSINHNGFNYNFSYDSLGNNTEVKVGSQSLIQNIFQSRTSILQKSIYGNGDTKEPVYDASDRVIGEKYDGVEKYKYQYDAEGNLGYHEDLVNGINYRYLYDLAGRLGKVQESDGNSVKYEYDLDNNISNVTEKINGISHSTSYTYDKDSKLKNIAYSGNNIGFNYDLLGRLGTKTINTGTANFVTQYAYEAGAVANSTTTRVQTITNGGSQIAYTYDANGNIETITENGKQIKYYYNELNELKREDNEVIGNTFTYSYDSGGNIKSKEVYPFTNGTLLGNNFLDIGDNNLYVDGSFELEINGVESRNGAGTTIITNTSNAGAARTGEKYFYMQGYAGDNYAYLNPVIEVTPGKTYKISFYHKEATTGTFTSDSSYMKLSNGSHEYFNTSL</sequence>
<dbReference type="PANTHER" id="PTHR32305">
    <property type="match status" value="1"/>
</dbReference>
<dbReference type="Gene3D" id="2.180.10.10">
    <property type="entry name" value="RHS repeat-associated core"/>
    <property type="match status" value="2"/>
</dbReference>
<evidence type="ECO:0000313" key="1">
    <source>
        <dbReference type="EMBL" id="SHI03421.1"/>
    </source>
</evidence>
<gene>
    <name evidence="1" type="ORF">SAMN02745207_03946</name>
</gene>
<dbReference type="EMBL" id="FQXM01000037">
    <property type="protein sequence ID" value="SHI03421.1"/>
    <property type="molecule type" value="Genomic_DNA"/>
</dbReference>
<accession>A0A1M5XUC2</accession>
<dbReference type="PANTHER" id="PTHR32305:SF15">
    <property type="entry name" value="PROTEIN RHSA-RELATED"/>
    <property type="match status" value="1"/>
</dbReference>
<reference evidence="1 2" key="1">
    <citation type="submission" date="2016-11" db="EMBL/GenBank/DDBJ databases">
        <authorList>
            <person name="Jaros S."/>
            <person name="Januszkiewicz K."/>
            <person name="Wedrychowicz H."/>
        </authorList>
    </citation>
    <scope>NUCLEOTIDE SEQUENCE [LARGE SCALE GENOMIC DNA]</scope>
    <source>
        <strain evidence="1 2">DSM 8605</strain>
    </source>
</reference>
<dbReference type="InterPro" id="IPR006530">
    <property type="entry name" value="YD"/>
</dbReference>
<dbReference type="Proteomes" id="UP000184447">
    <property type="component" value="Unassembled WGS sequence"/>
</dbReference>
<evidence type="ECO:0000313" key="2">
    <source>
        <dbReference type="Proteomes" id="UP000184447"/>
    </source>
</evidence>
<proteinExistence type="predicted"/>
<protein>
    <submittedName>
        <fullName evidence="1">YD repeat-containing protein</fullName>
    </submittedName>
</protein>
<dbReference type="NCBIfam" id="TIGR01643">
    <property type="entry name" value="YD_repeat_2x"/>
    <property type="match status" value="2"/>
</dbReference>
<name>A0A1M5XUC2_9CLOT</name>
<dbReference type="STRING" id="1121316.SAMN02745207_03946"/>